<evidence type="ECO:0000256" key="6">
    <source>
        <dbReference type="ARBA" id="ARBA00022982"/>
    </source>
</evidence>
<dbReference type="InterPro" id="IPR009056">
    <property type="entry name" value="Cyt_c-like_dom"/>
</dbReference>
<dbReference type="Pfam" id="PF13442">
    <property type="entry name" value="Cytochrome_CBB3"/>
    <property type="match status" value="1"/>
</dbReference>
<dbReference type="InterPro" id="IPR008168">
    <property type="entry name" value="Cyt_C_IC"/>
</dbReference>
<dbReference type="SUPFAM" id="SSF46626">
    <property type="entry name" value="Cytochrome c"/>
    <property type="match status" value="1"/>
</dbReference>
<dbReference type="PROSITE" id="PS51257">
    <property type="entry name" value="PROKAR_LIPOPROTEIN"/>
    <property type="match status" value="1"/>
</dbReference>
<keyword evidence="6" id="KW-0249">Electron transport</keyword>
<dbReference type="RefSeq" id="WP_378217311.1">
    <property type="nucleotide sequence ID" value="NZ_JBHRTK010000001.1"/>
</dbReference>
<evidence type="ECO:0000313" key="12">
    <source>
        <dbReference type="Proteomes" id="UP001595583"/>
    </source>
</evidence>
<comment type="cofactor">
    <cofactor evidence="1">
        <name>heme c</name>
        <dbReference type="ChEBI" id="CHEBI:61717"/>
    </cofactor>
</comment>
<keyword evidence="4" id="KW-0679">Respiratory chain</keyword>
<name>A0ABV7K2Z9_9HYPH</name>
<evidence type="ECO:0000313" key="11">
    <source>
        <dbReference type="EMBL" id="MFC3204639.1"/>
    </source>
</evidence>
<keyword evidence="2" id="KW-0813">Transport</keyword>
<protein>
    <submittedName>
        <fullName evidence="11">C-type cytochrome</fullName>
    </submittedName>
</protein>
<evidence type="ECO:0000256" key="1">
    <source>
        <dbReference type="ARBA" id="ARBA00001926"/>
    </source>
</evidence>
<dbReference type="PRINTS" id="PR00605">
    <property type="entry name" value="CYTCHROMECIC"/>
</dbReference>
<evidence type="ECO:0000256" key="8">
    <source>
        <dbReference type="PROSITE-ProRule" id="PRU00433"/>
    </source>
</evidence>
<evidence type="ECO:0000256" key="2">
    <source>
        <dbReference type="ARBA" id="ARBA00022448"/>
    </source>
</evidence>
<organism evidence="11 12">
    <name type="scientific">Aquamicrobium soli</name>
    <dbReference type="NCBI Taxonomy" id="1811518"/>
    <lineage>
        <taxon>Bacteria</taxon>
        <taxon>Pseudomonadati</taxon>
        <taxon>Pseudomonadota</taxon>
        <taxon>Alphaproteobacteria</taxon>
        <taxon>Hyphomicrobiales</taxon>
        <taxon>Phyllobacteriaceae</taxon>
        <taxon>Aquamicrobium</taxon>
    </lineage>
</organism>
<reference evidence="12" key="1">
    <citation type="journal article" date="2019" name="Int. J. Syst. Evol. Microbiol.">
        <title>The Global Catalogue of Microorganisms (GCM) 10K type strain sequencing project: providing services to taxonomists for standard genome sequencing and annotation.</title>
        <authorList>
            <consortium name="The Broad Institute Genomics Platform"/>
            <consortium name="The Broad Institute Genome Sequencing Center for Infectious Disease"/>
            <person name="Wu L."/>
            <person name="Ma J."/>
        </authorList>
    </citation>
    <scope>NUCLEOTIDE SEQUENCE [LARGE SCALE GENOMIC DNA]</scope>
    <source>
        <strain evidence="12">KCTC 52165</strain>
    </source>
</reference>
<keyword evidence="12" id="KW-1185">Reference proteome</keyword>
<comment type="caution">
    <text evidence="11">The sequence shown here is derived from an EMBL/GenBank/DDBJ whole genome shotgun (WGS) entry which is preliminary data.</text>
</comment>
<evidence type="ECO:0000256" key="7">
    <source>
        <dbReference type="ARBA" id="ARBA00023004"/>
    </source>
</evidence>
<keyword evidence="5 8" id="KW-0479">Metal-binding</keyword>
<keyword evidence="7 8" id="KW-0408">Iron</keyword>
<feature type="region of interest" description="Disordered" evidence="9">
    <location>
        <begin position="148"/>
        <end position="187"/>
    </location>
</feature>
<gene>
    <name evidence="11" type="ORF">ACFOHJ_00200</name>
</gene>
<sequence>MKATAPLLSLLLLLSACQREERPLESPLPRSENDDQITMSSNHPGSGGPQAATSGTASKYDKSAYQVAEGKRLFAWFNCSGCHFNGGGGMGPALMDDKWIYGSSIENIAASIREGRPNGMPTFRGLIPEEQIWQIAAYVRSLGGNVSKDVAPSRNDDMNPHPAENRLRAPERLHTAPALPTSGEGKP</sequence>
<dbReference type="PROSITE" id="PS51007">
    <property type="entry name" value="CYTC"/>
    <property type="match status" value="1"/>
</dbReference>
<dbReference type="Proteomes" id="UP001595583">
    <property type="component" value="Unassembled WGS sequence"/>
</dbReference>
<dbReference type="Gene3D" id="1.10.760.10">
    <property type="entry name" value="Cytochrome c-like domain"/>
    <property type="match status" value="1"/>
</dbReference>
<keyword evidence="3 8" id="KW-0349">Heme</keyword>
<evidence type="ECO:0000256" key="5">
    <source>
        <dbReference type="ARBA" id="ARBA00022723"/>
    </source>
</evidence>
<feature type="region of interest" description="Disordered" evidence="9">
    <location>
        <begin position="22"/>
        <end position="57"/>
    </location>
</feature>
<dbReference type="EMBL" id="JBHRTK010000001">
    <property type="protein sequence ID" value="MFC3204639.1"/>
    <property type="molecule type" value="Genomic_DNA"/>
</dbReference>
<accession>A0ABV7K2Z9</accession>
<evidence type="ECO:0000256" key="4">
    <source>
        <dbReference type="ARBA" id="ARBA00022660"/>
    </source>
</evidence>
<proteinExistence type="predicted"/>
<feature type="compositionally biased region" description="Basic and acidic residues" evidence="9">
    <location>
        <begin position="154"/>
        <end position="174"/>
    </location>
</feature>
<feature type="domain" description="Cytochrome c" evidence="10">
    <location>
        <begin position="65"/>
        <end position="143"/>
    </location>
</feature>
<evidence type="ECO:0000256" key="3">
    <source>
        <dbReference type="ARBA" id="ARBA00022617"/>
    </source>
</evidence>
<evidence type="ECO:0000259" key="10">
    <source>
        <dbReference type="PROSITE" id="PS51007"/>
    </source>
</evidence>
<evidence type="ECO:0000256" key="9">
    <source>
        <dbReference type="SAM" id="MobiDB-lite"/>
    </source>
</evidence>
<dbReference type="InterPro" id="IPR036909">
    <property type="entry name" value="Cyt_c-like_dom_sf"/>
</dbReference>